<feature type="domain" description="Endonuclease/exonuclease/phosphatase" evidence="1">
    <location>
        <begin position="11"/>
        <end position="317"/>
    </location>
</feature>
<sequence length="319" mass="37135">MSKCKRKSIHTVAFYNVENLFDTKNDPLRNDDDYTPAGSRRWSLKKYHHKLRKLGSVISQIGKNVSAYPPTLVGLAEVENSTVVNDLMNSKYLKKYHYDYVHYESSDERGIDVALMYNKQFFEYLSSKTYQVLLFDEEGARDYTRDILLVSGNLNGELVHIIVNHWPSRREGEEKSEYKRIEAAKVVRNIINDLSDKVSNPKIVIMGDFNDNPDNLSIQEHLVDGSLYNPMNSLFKKGQGSLSYNGKWNLFDQIIFSKNFFNSNESIHTFIRAEIFKQEWLKVFKGKLKGSPFRTYIGPWYKGGFSDHLPVYVYFQKDI</sequence>
<keyword evidence="3" id="KW-1185">Reference proteome</keyword>
<proteinExistence type="predicted"/>
<reference evidence="3" key="1">
    <citation type="journal article" date="2019" name="Int. J. Syst. Evol. Microbiol.">
        <title>The Global Catalogue of Microorganisms (GCM) 10K type strain sequencing project: providing services to taxonomists for standard genome sequencing and annotation.</title>
        <authorList>
            <consortium name="The Broad Institute Genomics Platform"/>
            <consortium name="The Broad Institute Genome Sequencing Center for Infectious Disease"/>
            <person name="Wu L."/>
            <person name="Ma J."/>
        </authorList>
    </citation>
    <scope>NUCLEOTIDE SEQUENCE [LARGE SCALE GENOMIC DNA]</scope>
    <source>
        <strain evidence="3">CCUG 60527</strain>
    </source>
</reference>
<name>A0ABW3JRD3_9FLAO</name>
<evidence type="ECO:0000313" key="2">
    <source>
        <dbReference type="EMBL" id="MFD0992710.1"/>
    </source>
</evidence>
<evidence type="ECO:0000313" key="3">
    <source>
        <dbReference type="Proteomes" id="UP001597062"/>
    </source>
</evidence>
<keyword evidence="2" id="KW-0378">Hydrolase</keyword>
<dbReference type="GO" id="GO:0004519">
    <property type="term" value="F:endonuclease activity"/>
    <property type="evidence" value="ECO:0007669"/>
    <property type="project" value="UniProtKB-KW"/>
</dbReference>
<keyword evidence="2" id="KW-0540">Nuclease</keyword>
<dbReference type="Gene3D" id="3.60.10.10">
    <property type="entry name" value="Endonuclease/exonuclease/phosphatase"/>
    <property type="match status" value="1"/>
</dbReference>
<comment type="caution">
    <text evidence="2">The sequence shown here is derived from an EMBL/GenBank/DDBJ whole genome shotgun (WGS) entry which is preliminary data.</text>
</comment>
<dbReference type="EMBL" id="JBHTJR010000030">
    <property type="protein sequence ID" value="MFD0992710.1"/>
    <property type="molecule type" value="Genomic_DNA"/>
</dbReference>
<dbReference type="InterPro" id="IPR036691">
    <property type="entry name" value="Endo/exonu/phosph_ase_sf"/>
</dbReference>
<dbReference type="Pfam" id="PF19580">
    <property type="entry name" value="Exo_endo_phos_3"/>
    <property type="match status" value="1"/>
</dbReference>
<dbReference type="RefSeq" id="WP_386106265.1">
    <property type="nucleotide sequence ID" value="NZ_JBHTJR010000030.1"/>
</dbReference>
<gene>
    <name evidence="2" type="ORF">ACFQ1U_05795</name>
</gene>
<dbReference type="Proteomes" id="UP001597062">
    <property type="component" value="Unassembled WGS sequence"/>
</dbReference>
<organism evidence="2 3">
    <name type="scientific">Tenacibaculum geojense</name>
    <dbReference type="NCBI Taxonomy" id="915352"/>
    <lineage>
        <taxon>Bacteria</taxon>
        <taxon>Pseudomonadati</taxon>
        <taxon>Bacteroidota</taxon>
        <taxon>Flavobacteriia</taxon>
        <taxon>Flavobacteriales</taxon>
        <taxon>Flavobacteriaceae</taxon>
        <taxon>Tenacibaculum</taxon>
    </lineage>
</organism>
<dbReference type="InterPro" id="IPR005135">
    <property type="entry name" value="Endo/exonuclease/phosphatase"/>
</dbReference>
<dbReference type="SUPFAM" id="SSF56219">
    <property type="entry name" value="DNase I-like"/>
    <property type="match status" value="1"/>
</dbReference>
<accession>A0ABW3JRD3</accession>
<dbReference type="PANTHER" id="PTHR42834">
    <property type="entry name" value="ENDONUCLEASE/EXONUCLEASE/PHOSPHATASE FAMILY PROTEIN (AFU_ORTHOLOGUE AFUA_3G09210)"/>
    <property type="match status" value="1"/>
</dbReference>
<dbReference type="PANTHER" id="PTHR42834:SF1">
    <property type="entry name" value="ENDONUCLEASE_EXONUCLEASE_PHOSPHATASE FAMILY PROTEIN (AFU_ORTHOLOGUE AFUA_3G09210)"/>
    <property type="match status" value="1"/>
</dbReference>
<keyword evidence="2" id="KW-0255">Endonuclease</keyword>
<evidence type="ECO:0000259" key="1">
    <source>
        <dbReference type="Pfam" id="PF19580"/>
    </source>
</evidence>
<protein>
    <submittedName>
        <fullName evidence="2">Endonuclease/exonuclease/phosphatase family protein</fullName>
    </submittedName>
</protein>